<reference evidence="2" key="1">
    <citation type="submission" date="2021-03" db="EMBL/GenBank/DDBJ databases">
        <authorList>
            <consortium name="Genoscope - CEA"/>
            <person name="William W."/>
        </authorList>
    </citation>
    <scope>NUCLEOTIDE SEQUENCE</scope>
    <source>
        <strain evidence="2">Doubled-haploid Pahang</strain>
    </source>
</reference>
<dbReference type="EMBL" id="HG996471">
    <property type="protein sequence ID" value="CAG1845956.1"/>
    <property type="molecule type" value="Genomic_DNA"/>
</dbReference>
<proteinExistence type="predicted"/>
<feature type="non-terminal residue" evidence="2">
    <location>
        <position position="1"/>
    </location>
</feature>
<protein>
    <submittedName>
        <fullName evidence="2">(wild Malaysian banana) hypothetical protein</fullName>
    </submittedName>
</protein>
<feature type="compositionally biased region" description="Low complexity" evidence="1">
    <location>
        <begin position="77"/>
        <end position="90"/>
    </location>
</feature>
<feature type="compositionally biased region" description="Polar residues" evidence="1">
    <location>
        <begin position="16"/>
        <end position="28"/>
    </location>
</feature>
<sequence>SRSGTPRRSAVRACSATASSTKPEPSNARSPTPPPPRPRHRIRSRTLHRRLLPRRRVPRRNDRSIQTRTGGRRSRVGRTTLARSRNQQQRPRPRPGRRAPSQRPRSTPTRHLYHRHGQIPIGSPIREGFGPGPGRLHLRQIARPSRSQ</sequence>
<name>A0A8D7ADD5_MUSAM</name>
<feature type="compositionally biased region" description="Basic residues" evidence="1">
    <location>
        <begin position="37"/>
        <end position="58"/>
    </location>
</feature>
<evidence type="ECO:0000256" key="1">
    <source>
        <dbReference type="SAM" id="MobiDB-lite"/>
    </source>
</evidence>
<evidence type="ECO:0000313" key="2">
    <source>
        <dbReference type="EMBL" id="CAG1845956.1"/>
    </source>
</evidence>
<organism evidence="2">
    <name type="scientific">Musa acuminata subsp. malaccensis</name>
    <name type="common">Wild banana</name>
    <name type="synonym">Musa malaccensis</name>
    <dbReference type="NCBI Taxonomy" id="214687"/>
    <lineage>
        <taxon>Eukaryota</taxon>
        <taxon>Viridiplantae</taxon>
        <taxon>Streptophyta</taxon>
        <taxon>Embryophyta</taxon>
        <taxon>Tracheophyta</taxon>
        <taxon>Spermatophyta</taxon>
        <taxon>Magnoliopsida</taxon>
        <taxon>Liliopsida</taxon>
        <taxon>Zingiberales</taxon>
        <taxon>Musaceae</taxon>
        <taxon>Musa</taxon>
    </lineage>
</organism>
<accession>A0A8D7ADD5</accession>
<gene>
    <name evidence="2" type="ORF">GSMUA_157510.1</name>
</gene>
<feature type="region of interest" description="Disordered" evidence="1">
    <location>
        <begin position="1"/>
        <end position="148"/>
    </location>
</feature>
<dbReference type="AlphaFoldDB" id="A0A8D7ADD5"/>